<evidence type="ECO:0000256" key="2">
    <source>
        <dbReference type="SAM" id="SignalP"/>
    </source>
</evidence>
<dbReference type="InterPro" id="IPR002491">
    <property type="entry name" value="ABC_transptr_periplasmic_BD"/>
</dbReference>
<feature type="chain" id="PRO_5039702971" evidence="2">
    <location>
        <begin position="22"/>
        <end position="302"/>
    </location>
</feature>
<dbReference type="HOGENOM" id="CLU_038034_2_3_9"/>
<dbReference type="PROSITE" id="PS50983">
    <property type="entry name" value="FE_B12_PBP"/>
    <property type="match status" value="1"/>
</dbReference>
<feature type="domain" description="Fe/B12 periplasmic-binding" evidence="3">
    <location>
        <begin position="46"/>
        <end position="302"/>
    </location>
</feature>
<evidence type="ECO:0000313" key="5">
    <source>
        <dbReference type="Proteomes" id="UP000000269"/>
    </source>
</evidence>
<feature type="signal peptide" evidence="2">
    <location>
        <begin position="1"/>
        <end position="21"/>
    </location>
</feature>
<reference evidence="5" key="1">
    <citation type="submission" date="2007-10" db="EMBL/GenBank/DDBJ databases">
        <title>Complete genome of Alkaliphilus oremlandii OhILAs.</title>
        <authorList>
            <person name="Copeland A."/>
            <person name="Lucas S."/>
            <person name="Lapidus A."/>
            <person name="Barry K."/>
            <person name="Detter J.C."/>
            <person name="Glavina del Rio T."/>
            <person name="Hammon N."/>
            <person name="Israni S."/>
            <person name="Dalin E."/>
            <person name="Tice H."/>
            <person name="Pitluck S."/>
            <person name="Chain P."/>
            <person name="Malfatti S."/>
            <person name="Shin M."/>
            <person name="Vergez L."/>
            <person name="Schmutz J."/>
            <person name="Larimer F."/>
            <person name="Land M."/>
            <person name="Hauser L."/>
            <person name="Kyrpides N."/>
            <person name="Mikhailova N."/>
            <person name="Stolz J.F."/>
            <person name="Dawson A."/>
            <person name="Fisher E."/>
            <person name="Crable B."/>
            <person name="Perera E."/>
            <person name="Lisak J."/>
            <person name="Ranganathan M."/>
            <person name="Basu P."/>
            <person name="Richardson P."/>
        </authorList>
    </citation>
    <scope>NUCLEOTIDE SEQUENCE [LARGE SCALE GENOMIC DNA]</scope>
    <source>
        <strain evidence="5">OhILAs</strain>
    </source>
</reference>
<dbReference type="KEGG" id="aoe:Clos_0310"/>
<evidence type="ECO:0000259" key="3">
    <source>
        <dbReference type="PROSITE" id="PS50983"/>
    </source>
</evidence>
<comment type="similarity">
    <text evidence="1">Belongs to the bacterial solute-binding protein 8 family.</text>
</comment>
<dbReference type="PROSITE" id="PS51257">
    <property type="entry name" value="PROKAR_LIPOPROTEIN"/>
    <property type="match status" value="1"/>
</dbReference>
<evidence type="ECO:0000256" key="1">
    <source>
        <dbReference type="ARBA" id="ARBA00008814"/>
    </source>
</evidence>
<dbReference type="STRING" id="350688.Clos_0310"/>
<dbReference type="GO" id="GO:0071281">
    <property type="term" value="P:cellular response to iron ion"/>
    <property type="evidence" value="ECO:0007669"/>
    <property type="project" value="TreeGrafter"/>
</dbReference>
<accession>A8ML56</accession>
<dbReference type="RefSeq" id="WP_012158188.1">
    <property type="nucleotide sequence ID" value="NC_009922.1"/>
</dbReference>
<organism evidence="4 5">
    <name type="scientific">Alkaliphilus oremlandii (strain OhILAs)</name>
    <name type="common">Clostridium oremlandii (strain OhILAs)</name>
    <dbReference type="NCBI Taxonomy" id="350688"/>
    <lineage>
        <taxon>Bacteria</taxon>
        <taxon>Bacillati</taxon>
        <taxon>Bacillota</taxon>
        <taxon>Clostridia</taxon>
        <taxon>Peptostreptococcales</taxon>
        <taxon>Natronincolaceae</taxon>
        <taxon>Alkaliphilus</taxon>
    </lineage>
</organism>
<proteinExistence type="inferred from homology"/>
<dbReference type="InterPro" id="IPR050902">
    <property type="entry name" value="ABC_Transporter_SBP"/>
</dbReference>
<keyword evidence="2" id="KW-0732">Signal</keyword>
<dbReference type="Proteomes" id="UP000000269">
    <property type="component" value="Chromosome"/>
</dbReference>
<evidence type="ECO:0000313" key="4">
    <source>
        <dbReference type="EMBL" id="ABW17873.1"/>
    </source>
</evidence>
<dbReference type="eggNOG" id="COG0614">
    <property type="taxonomic scope" value="Bacteria"/>
</dbReference>
<dbReference type="OrthoDB" id="66025at2"/>
<dbReference type="SUPFAM" id="SSF53807">
    <property type="entry name" value="Helical backbone' metal receptor"/>
    <property type="match status" value="1"/>
</dbReference>
<dbReference type="PANTHER" id="PTHR30535:SF36">
    <property type="entry name" value="HIGH-AFFINITY HEME UPTAKE SYSTEM PROTEIN ISDE"/>
    <property type="match status" value="1"/>
</dbReference>
<keyword evidence="5" id="KW-1185">Reference proteome</keyword>
<gene>
    <name evidence="4" type="ordered locus">Clos_0310</name>
</gene>
<dbReference type="AlphaFoldDB" id="A8ML56"/>
<dbReference type="Gene3D" id="3.40.50.1980">
    <property type="entry name" value="Nitrogenase molybdenum iron protein domain"/>
    <property type="match status" value="2"/>
</dbReference>
<protein>
    <submittedName>
        <fullName evidence="4">Periplasmic binding protein</fullName>
    </submittedName>
</protein>
<sequence>MKKFKSLMALALCVTMGMVGCSSPTDTGKVEAKNEPQIEEGMAEKKIIAGTFMSAELLDLFDINPVGVLTSEKALPERYKDVAKIGSPMKPDLEVVASLSPELYVSDSNLKEALDEMFKGMAFETMYLTNNSYENVFQNIENVGERLDKTNKANEIIKEMRDQEKKIMDAIAGKEAPKVLILFGTPESFMIATPHSYTGSLVEKLGGINVAEGMAAGRPSPYLPYSLETVAELNPDIILRLTHVSPEVSRKAFDAEFAKGFWTNLDAVKNGEVYDLDNENFGVSANLRAVKALEKMAKILYK</sequence>
<dbReference type="Pfam" id="PF01497">
    <property type="entry name" value="Peripla_BP_2"/>
    <property type="match status" value="1"/>
</dbReference>
<dbReference type="EMBL" id="CP000853">
    <property type="protein sequence ID" value="ABW17873.1"/>
    <property type="molecule type" value="Genomic_DNA"/>
</dbReference>
<name>A8ML56_ALKOO</name>
<dbReference type="PANTHER" id="PTHR30535">
    <property type="entry name" value="VITAMIN B12-BINDING PROTEIN"/>
    <property type="match status" value="1"/>
</dbReference>